<sequence>MRTSFLTTLPKDIEIGRDFKGNQVFEKIRIPHRFEPGDHVRCGPYEIDDGEIRDREWMNAPGRAAYPHYSVWWTDKYGKWNGLWLAENDFELLHYVRREAEIVHTVIRPAQTQPQPRRAMKPIVPLTKRQKRRASGKMRGTGNGR</sequence>
<dbReference type="EMBL" id="LT960614">
    <property type="protein sequence ID" value="SON54291.1"/>
    <property type="molecule type" value="Genomic_DNA"/>
</dbReference>
<gene>
    <name evidence="2" type="ORF">HDIA_0750</name>
</gene>
<evidence type="ECO:0000256" key="1">
    <source>
        <dbReference type="SAM" id="MobiDB-lite"/>
    </source>
</evidence>
<proteinExistence type="predicted"/>
<dbReference type="RefSeq" id="WP_099554485.1">
    <property type="nucleotide sequence ID" value="NZ_LT960614.1"/>
</dbReference>
<dbReference type="KEGG" id="hdi:HDIA_0750"/>
<dbReference type="Proteomes" id="UP000223606">
    <property type="component" value="Chromosome 1"/>
</dbReference>
<organism evidence="2 3">
    <name type="scientific">Hartmannibacter diazotrophicus</name>
    <dbReference type="NCBI Taxonomy" id="1482074"/>
    <lineage>
        <taxon>Bacteria</taxon>
        <taxon>Pseudomonadati</taxon>
        <taxon>Pseudomonadota</taxon>
        <taxon>Alphaproteobacteria</taxon>
        <taxon>Hyphomicrobiales</taxon>
        <taxon>Pleomorphomonadaceae</taxon>
        <taxon>Hartmannibacter</taxon>
    </lineage>
</organism>
<evidence type="ECO:0000313" key="3">
    <source>
        <dbReference type="Proteomes" id="UP000223606"/>
    </source>
</evidence>
<evidence type="ECO:0000313" key="2">
    <source>
        <dbReference type="EMBL" id="SON54291.1"/>
    </source>
</evidence>
<reference evidence="3" key="1">
    <citation type="submission" date="2017-09" db="EMBL/GenBank/DDBJ databases">
        <title>Genome sequence of Nannocystis excedens DSM 71.</title>
        <authorList>
            <person name="Blom J."/>
        </authorList>
    </citation>
    <scope>NUCLEOTIDE SEQUENCE [LARGE SCALE GENOMIC DNA]</scope>
    <source>
        <strain evidence="3">type strain: E19</strain>
    </source>
</reference>
<name>A0A2C9D3C6_9HYPH</name>
<feature type="region of interest" description="Disordered" evidence="1">
    <location>
        <begin position="112"/>
        <end position="145"/>
    </location>
</feature>
<accession>A0A2C9D3C6</accession>
<dbReference type="AlphaFoldDB" id="A0A2C9D3C6"/>
<keyword evidence="3" id="KW-1185">Reference proteome</keyword>
<protein>
    <submittedName>
        <fullName evidence="2">Uncharacterized protein</fullName>
    </submittedName>
</protein>